<dbReference type="EMBL" id="VBOZ01000010">
    <property type="protein sequence ID" value="TMQ66076.1"/>
    <property type="molecule type" value="Genomic_DNA"/>
</dbReference>
<feature type="coiled-coil region" evidence="1">
    <location>
        <begin position="125"/>
        <end position="159"/>
    </location>
</feature>
<dbReference type="Proteomes" id="UP000317691">
    <property type="component" value="Unassembled WGS sequence"/>
</dbReference>
<reference evidence="2 3" key="1">
    <citation type="journal article" date="2019" name="Nat. Microbiol.">
        <title>Mediterranean grassland soil C-N compound turnover is dependent on rainfall and depth, and is mediated by genomically divergent microorganisms.</title>
        <authorList>
            <person name="Diamond S."/>
            <person name="Andeer P.F."/>
            <person name="Li Z."/>
            <person name="Crits-Christoph A."/>
            <person name="Burstein D."/>
            <person name="Anantharaman K."/>
            <person name="Lane K.R."/>
            <person name="Thomas B.C."/>
            <person name="Pan C."/>
            <person name="Northen T.R."/>
            <person name="Banfield J.F."/>
        </authorList>
    </citation>
    <scope>NUCLEOTIDE SEQUENCE [LARGE SCALE GENOMIC DNA]</scope>
    <source>
        <strain evidence="2">WS_9</strain>
    </source>
</reference>
<evidence type="ECO:0008006" key="4">
    <source>
        <dbReference type="Google" id="ProtNLM"/>
    </source>
</evidence>
<evidence type="ECO:0000313" key="3">
    <source>
        <dbReference type="Proteomes" id="UP000317691"/>
    </source>
</evidence>
<accession>A0A538TR19</accession>
<dbReference type="SUPFAM" id="SSF109775">
    <property type="entry name" value="Mannose-6-phosphate receptor binding protein 1 (Tip47), C-terminal domain"/>
    <property type="match status" value="1"/>
</dbReference>
<gene>
    <name evidence="2" type="ORF">E6K79_04240</name>
</gene>
<dbReference type="AlphaFoldDB" id="A0A538TR19"/>
<evidence type="ECO:0000256" key="1">
    <source>
        <dbReference type="SAM" id="Coils"/>
    </source>
</evidence>
<proteinExistence type="predicted"/>
<dbReference type="Gene3D" id="1.20.5.340">
    <property type="match status" value="1"/>
</dbReference>
<sequence length="284" mass="30926">MRKPVVIALALISLVFVGTTGAFYSKYKKSVESYTQLKSEDESTRSRYGAALTEIATIQDSLNAIVLGENGLRGVAAQSQAEVQVPPTVHDQVLERIAMLKGAIERTKDRIQMLDSRLKKNGIKIAGLEKMVAGLRSSVAEKEERIAQLSTQVDGLQTQVTGLSATVEQKTQEVTDKQHELATVFYTIGTKKELTKSGIVESKGGVLGLGKTLKPSGTLNEAAFTPLDTDQENVIRIPSEKVQVLSAQPVSSYVLAQVGKDMVELRIVDPKEFRKIKQVVILTT</sequence>
<evidence type="ECO:0000313" key="2">
    <source>
        <dbReference type="EMBL" id="TMQ66076.1"/>
    </source>
</evidence>
<comment type="caution">
    <text evidence="2">The sequence shown here is derived from an EMBL/GenBank/DDBJ whole genome shotgun (WGS) entry which is preliminary data.</text>
</comment>
<organism evidence="2 3">
    <name type="scientific">Eiseniibacteriota bacterium</name>
    <dbReference type="NCBI Taxonomy" id="2212470"/>
    <lineage>
        <taxon>Bacteria</taxon>
        <taxon>Candidatus Eiseniibacteriota</taxon>
    </lineage>
</organism>
<protein>
    <recommendedName>
        <fullName evidence="4">Chromosome partition protein Smc</fullName>
    </recommendedName>
</protein>
<keyword evidence="1" id="KW-0175">Coiled coil</keyword>
<name>A0A538TR19_UNCEI</name>